<dbReference type="PANTHER" id="PTHR42718">
    <property type="entry name" value="MAJOR FACILITATOR SUPERFAMILY MULTIDRUG TRANSPORTER MFSC"/>
    <property type="match status" value="1"/>
</dbReference>
<dbReference type="RefSeq" id="WP_163773104.1">
    <property type="nucleotide sequence ID" value="NZ_JAAGXA010000010.1"/>
</dbReference>
<feature type="transmembrane region" description="Helical" evidence="7">
    <location>
        <begin position="402"/>
        <end position="423"/>
    </location>
</feature>
<feature type="transmembrane region" description="Helical" evidence="7">
    <location>
        <begin position="133"/>
        <end position="157"/>
    </location>
</feature>
<accession>A0A6P0HLT2</accession>
<organism evidence="9 10">
    <name type="scientific">Nocardioides zeae</name>
    <dbReference type="NCBI Taxonomy" id="1457234"/>
    <lineage>
        <taxon>Bacteria</taxon>
        <taxon>Bacillati</taxon>
        <taxon>Actinomycetota</taxon>
        <taxon>Actinomycetes</taxon>
        <taxon>Propionibacteriales</taxon>
        <taxon>Nocardioidaceae</taxon>
        <taxon>Nocardioides</taxon>
    </lineage>
</organism>
<evidence type="ECO:0000256" key="7">
    <source>
        <dbReference type="SAM" id="Phobius"/>
    </source>
</evidence>
<evidence type="ECO:0000256" key="5">
    <source>
        <dbReference type="ARBA" id="ARBA00022989"/>
    </source>
</evidence>
<evidence type="ECO:0000256" key="3">
    <source>
        <dbReference type="ARBA" id="ARBA00022475"/>
    </source>
</evidence>
<dbReference type="Proteomes" id="UP000468687">
    <property type="component" value="Unassembled WGS sequence"/>
</dbReference>
<protein>
    <submittedName>
        <fullName evidence="9">Multidrug efflux MFS transporter</fullName>
    </submittedName>
</protein>
<gene>
    <name evidence="9" type="ORF">G3T38_14850</name>
</gene>
<dbReference type="PROSITE" id="PS50850">
    <property type="entry name" value="MFS"/>
    <property type="match status" value="1"/>
</dbReference>
<dbReference type="PANTHER" id="PTHR42718:SF46">
    <property type="entry name" value="BLR6921 PROTEIN"/>
    <property type="match status" value="1"/>
</dbReference>
<feature type="transmembrane region" description="Helical" evidence="7">
    <location>
        <begin position="429"/>
        <end position="447"/>
    </location>
</feature>
<evidence type="ECO:0000313" key="9">
    <source>
        <dbReference type="EMBL" id="NEN79556.1"/>
    </source>
</evidence>
<evidence type="ECO:0000256" key="6">
    <source>
        <dbReference type="ARBA" id="ARBA00023136"/>
    </source>
</evidence>
<feature type="transmembrane region" description="Helical" evidence="7">
    <location>
        <begin position="195"/>
        <end position="214"/>
    </location>
</feature>
<keyword evidence="3" id="KW-1003">Cell membrane</keyword>
<name>A0A6P0HLT2_9ACTN</name>
<dbReference type="InterPro" id="IPR020846">
    <property type="entry name" value="MFS_dom"/>
</dbReference>
<dbReference type="InterPro" id="IPR036259">
    <property type="entry name" value="MFS_trans_sf"/>
</dbReference>
<dbReference type="GO" id="GO:0005886">
    <property type="term" value="C:plasma membrane"/>
    <property type="evidence" value="ECO:0007669"/>
    <property type="project" value="UniProtKB-SubCell"/>
</dbReference>
<evidence type="ECO:0000259" key="8">
    <source>
        <dbReference type="PROSITE" id="PS50850"/>
    </source>
</evidence>
<dbReference type="InterPro" id="IPR004638">
    <property type="entry name" value="EmrB-like"/>
</dbReference>
<keyword evidence="5 7" id="KW-1133">Transmembrane helix</keyword>
<dbReference type="EMBL" id="JAAGXA010000010">
    <property type="protein sequence ID" value="NEN79556.1"/>
    <property type="molecule type" value="Genomic_DNA"/>
</dbReference>
<evidence type="ECO:0000256" key="2">
    <source>
        <dbReference type="ARBA" id="ARBA00022448"/>
    </source>
</evidence>
<dbReference type="SUPFAM" id="SSF103473">
    <property type="entry name" value="MFS general substrate transporter"/>
    <property type="match status" value="1"/>
</dbReference>
<proteinExistence type="predicted"/>
<evidence type="ECO:0000256" key="1">
    <source>
        <dbReference type="ARBA" id="ARBA00004651"/>
    </source>
</evidence>
<keyword evidence="2" id="KW-0813">Transport</keyword>
<keyword evidence="10" id="KW-1185">Reference proteome</keyword>
<feature type="transmembrane region" description="Helical" evidence="7">
    <location>
        <begin position="100"/>
        <end position="121"/>
    </location>
</feature>
<feature type="domain" description="Major facilitator superfamily (MFS) profile" evidence="8">
    <location>
        <begin position="9"/>
        <end position="452"/>
    </location>
</feature>
<keyword evidence="6 7" id="KW-0472">Membrane</keyword>
<reference evidence="9 10" key="1">
    <citation type="journal article" date="2014" name="Int. J. Syst. Evol. Microbiol.">
        <title>Nocardioides zeae sp. nov., isolated from the stem of Zea mays.</title>
        <authorList>
            <person name="Glaeser S.P."/>
            <person name="McInroy J.A."/>
            <person name="Busse H.J."/>
            <person name="Kampfer P."/>
        </authorList>
    </citation>
    <scope>NUCLEOTIDE SEQUENCE [LARGE SCALE GENOMIC DNA]</scope>
    <source>
        <strain evidence="9 10">JCM 30728</strain>
    </source>
</reference>
<feature type="transmembrane region" description="Helical" evidence="7">
    <location>
        <begin position="73"/>
        <end position="94"/>
    </location>
</feature>
<dbReference type="Gene3D" id="1.20.1720.10">
    <property type="entry name" value="Multidrug resistance protein D"/>
    <property type="match status" value="1"/>
</dbReference>
<feature type="transmembrane region" description="Helical" evidence="7">
    <location>
        <begin position="299"/>
        <end position="319"/>
    </location>
</feature>
<keyword evidence="4 7" id="KW-0812">Transmembrane</keyword>
<comment type="subcellular location">
    <subcellularLocation>
        <location evidence="1">Cell membrane</location>
        <topology evidence="1">Multi-pass membrane protein</topology>
    </subcellularLocation>
</comment>
<sequence length="469" mass="48989">MTAPRHRGLALALVVGGLAPLLNTTVVNIGLHSLQNEFHVSVSSVQWVSTAYLLALACVVPVMAWGQARFGSASLWIAALVIFLVGSVACALSPSFEFLIGARVVQGVGGGLVLPLMMSIVMRVARDGDLARLAFDVALATAAAPVIGPILGGLVLTQLGWRGVFVVTIPLCLAGVALALAFLPDDSSTVDRPRFDRFGFLLLAPALAGLLWALSSTHRFQGVALDDHVLVPLVGGALLLAAFVAWARRCEDPLVDVRLLGRRDFAWATVTMFFIGVAMFGVVFLLPLFWQKIAGHDPLVAGLLLIPQALGSLCARPATIALSQRWGAGRMVVVGFALLLLGTFPLAFTSVTTSPWILGVVLFVRGVGLGTVLMPAMAVAYVGMDRHDVPHATVIMRMAQQVGGAFGTAVLAVALGNAAMATSAMFDRAFWWAIGLTVVGLVASLFLPRATMDGLGAGPAPSSTDGKSG</sequence>
<evidence type="ECO:0000256" key="4">
    <source>
        <dbReference type="ARBA" id="ARBA00022692"/>
    </source>
</evidence>
<feature type="transmembrane region" description="Helical" evidence="7">
    <location>
        <begin position="331"/>
        <end position="350"/>
    </location>
</feature>
<feature type="transmembrane region" description="Helical" evidence="7">
    <location>
        <begin position="47"/>
        <end position="66"/>
    </location>
</feature>
<feature type="transmembrane region" description="Helical" evidence="7">
    <location>
        <begin position="267"/>
        <end position="287"/>
    </location>
</feature>
<dbReference type="InterPro" id="IPR011701">
    <property type="entry name" value="MFS"/>
</dbReference>
<dbReference type="Gene3D" id="1.20.1250.20">
    <property type="entry name" value="MFS general substrate transporter like domains"/>
    <property type="match status" value="1"/>
</dbReference>
<dbReference type="AlphaFoldDB" id="A0A6P0HLT2"/>
<feature type="transmembrane region" description="Helical" evidence="7">
    <location>
        <begin position="229"/>
        <end position="247"/>
    </location>
</feature>
<dbReference type="GO" id="GO:0022857">
    <property type="term" value="F:transmembrane transporter activity"/>
    <property type="evidence" value="ECO:0007669"/>
    <property type="project" value="InterPro"/>
</dbReference>
<feature type="transmembrane region" description="Helical" evidence="7">
    <location>
        <begin position="356"/>
        <end position="382"/>
    </location>
</feature>
<evidence type="ECO:0000313" key="10">
    <source>
        <dbReference type="Proteomes" id="UP000468687"/>
    </source>
</evidence>
<comment type="caution">
    <text evidence="9">The sequence shown here is derived from an EMBL/GenBank/DDBJ whole genome shotgun (WGS) entry which is preliminary data.</text>
</comment>
<dbReference type="Pfam" id="PF07690">
    <property type="entry name" value="MFS_1"/>
    <property type="match status" value="1"/>
</dbReference>
<feature type="transmembrane region" description="Helical" evidence="7">
    <location>
        <begin position="163"/>
        <end position="183"/>
    </location>
</feature>
<dbReference type="NCBIfam" id="TIGR00711">
    <property type="entry name" value="efflux_EmrB"/>
    <property type="match status" value="1"/>
</dbReference>